<dbReference type="PATRIC" id="fig|862908.3.peg.1592"/>
<dbReference type="STRING" id="862908.BMS_1672"/>
<protein>
    <submittedName>
        <fullName evidence="2">Uncharacterized protein</fullName>
    </submittedName>
</protein>
<sequence>MASSYNGAGTSSQGHANRSYEDQNSHQRRTASNSDTFEAEYKVVKEEN</sequence>
<evidence type="ECO:0000313" key="3">
    <source>
        <dbReference type="Proteomes" id="UP000008963"/>
    </source>
</evidence>
<feature type="compositionally biased region" description="Polar residues" evidence="1">
    <location>
        <begin position="1"/>
        <end position="16"/>
    </location>
</feature>
<gene>
    <name evidence="2" type="ordered locus">BMS_1672</name>
</gene>
<dbReference type="HOGENOM" id="CLU_3153486_0_0_7"/>
<dbReference type="EMBL" id="FQ312005">
    <property type="protein sequence ID" value="CBW26512.1"/>
    <property type="molecule type" value="Genomic_DNA"/>
</dbReference>
<name>E1X1C1_HALMS</name>
<dbReference type="Proteomes" id="UP000008963">
    <property type="component" value="Chromosome"/>
</dbReference>
<dbReference type="KEGG" id="bmx:BMS_1672"/>
<reference evidence="3" key="1">
    <citation type="journal article" date="2013" name="ISME J.">
        <title>A small predatory core genome in the divergent marine Bacteriovorax marinus SJ and the terrestrial Bdellovibrio bacteriovorus.</title>
        <authorList>
            <person name="Crossman L.C."/>
            <person name="Chen H."/>
            <person name="Cerdeno-Tarraga A.M."/>
            <person name="Brooks K."/>
            <person name="Quail M.A."/>
            <person name="Pineiro S.A."/>
            <person name="Hobley L."/>
            <person name="Sockett R.E."/>
            <person name="Bentley S.D."/>
            <person name="Parkhill J."/>
            <person name="Williams H.N."/>
            <person name="Stine O.C."/>
        </authorList>
    </citation>
    <scope>NUCLEOTIDE SEQUENCE [LARGE SCALE GENOMIC DNA]</scope>
    <source>
        <strain evidence="3">ATCC BAA-682 / DSM 15412 / SJ</strain>
    </source>
</reference>
<dbReference type="AlphaFoldDB" id="E1X1C1"/>
<evidence type="ECO:0000256" key="1">
    <source>
        <dbReference type="SAM" id="MobiDB-lite"/>
    </source>
</evidence>
<organism evidence="2 3">
    <name type="scientific">Halobacteriovorax marinus (strain ATCC BAA-682 / DSM 15412 / SJ)</name>
    <name type="common">Bacteriovorax marinus</name>
    <dbReference type="NCBI Taxonomy" id="862908"/>
    <lineage>
        <taxon>Bacteria</taxon>
        <taxon>Pseudomonadati</taxon>
        <taxon>Bdellovibrionota</taxon>
        <taxon>Bacteriovoracia</taxon>
        <taxon>Bacteriovoracales</taxon>
        <taxon>Halobacteriovoraceae</taxon>
        <taxon>Halobacteriovorax</taxon>
    </lineage>
</organism>
<evidence type="ECO:0000313" key="2">
    <source>
        <dbReference type="EMBL" id="CBW26512.1"/>
    </source>
</evidence>
<feature type="compositionally biased region" description="Basic and acidic residues" evidence="1">
    <location>
        <begin position="39"/>
        <end position="48"/>
    </location>
</feature>
<keyword evidence="3" id="KW-1185">Reference proteome</keyword>
<accession>E1X1C1</accession>
<proteinExistence type="predicted"/>
<feature type="region of interest" description="Disordered" evidence="1">
    <location>
        <begin position="1"/>
        <end position="48"/>
    </location>
</feature>